<evidence type="ECO:0000313" key="1">
    <source>
        <dbReference type="EMBL" id="PNX79628.1"/>
    </source>
</evidence>
<evidence type="ECO:0000313" key="2">
    <source>
        <dbReference type="Proteomes" id="UP000236291"/>
    </source>
</evidence>
<reference evidence="1 2" key="1">
    <citation type="journal article" date="2014" name="Am. J. Bot.">
        <title>Genome assembly and annotation for red clover (Trifolium pratense; Fabaceae).</title>
        <authorList>
            <person name="Istvanek J."/>
            <person name="Jaros M."/>
            <person name="Krenek A."/>
            <person name="Repkova J."/>
        </authorList>
    </citation>
    <scope>NUCLEOTIDE SEQUENCE [LARGE SCALE GENOMIC DNA]</scope>
    <source>
        <strain evidence="2">cv. Tatra</strain>
        <tissue evidence="1">Young leaves</tissue>
    </source>
</reference>
<comment type="caution">
    <text evidence="1">The sequence shown here is derived from an EMBL/GenBank/DDBJ whole genome shotgun (WGS) entry which is preliminary data.</text>
</comment>
<protein>
    <submittedName>
        <fullName evidence="1">Uncharacterized protein</fullName>
    </submittedName>
</protein>
<accession>A0A2K3LM60</accession>
<organism evidence="1 2">
    <name type="scientific">Trifolium pratense</name>
    <name type="common">Red clover</name>
    <dbReference type="NCBI Taxonomy" id="57577"/>
    <lineage>
        <taxon>Eukaryota</taxon>
        <taxon>Viridiplantae</taxon>
        <taxon>Streptophyta</taxon>
        <taxon>Embryophyta</taxon>
        <taxon>Tracheophyta</taxon>
        <taxon>Spermatophyta</taxon>
        <taxon>Magnoliopsida</taxon>
        <taxon>eudicotyledons</taxon>
        <taxon>Gunneridae</taxon>
        <taxon>Pentapetalae</taxon>
        <taxon>rosids</taxon>
        <taxon>fabids</taxon>
        <taxon>Fabales</taxon>
        <taxon>Fabaceae</taxon>
        <taxon>Papilionoideae</taxon>
        <taxon>50 kb inversion clade</taxon>
        <taxon>NPAAA clade</taxon>
        <taxon>Hologalegina</taxon>
        <taxon>IRL clade</taxon>
        <taxon>Trifolieae</taxon>
        <taxon>Trifolium</taxon>
    </lineage>
</organism>
<feature type="non-terminal residue" evidence="1">
    <location>
        <position position="1"/>
    </location>
</feature>
<dbReference type="AlphaFoldDB" id="A0A2K3LM60"/>
<sequence>IWKDESVVLKFQEEFRALACRPFRSVAVVFGGGGLRVGGLQDRSHIDGRQK</sequence>
<name>A0A2K3LM60_TRIPR</name>
<proteinExistence type="predicted"/>
<reference evidence="1 2" key="2">
    <citation type="journal article" date="2017" name="Front. Plant Sci.">
        <title>Gene Classification and Mining of Molecular Markers Useful in Red Clover (Trifolium pratense) Breeding.</title>
        <authorList>
            <person name="Istvanek J."/>
            <person name="Dluhosova J."/>
            <person name="Dluhos P."/>
            <person name="Patkova L."/>
            <person name="Nedelnik J."/>
            <person name="Repkova J."/>
        </authorList>
    </citation>
    <scope>NUCLEOTIDE SEQUENCE [LARGE SCALE GENOMIC DNA]</scope>
    <source>
        <strain evidence="2">cv. Tatra</strain>
        <tissue evidence="1">Young leaves</tissue>
    </source>
</reference>
<gene>
    <name evidence="1" type="ORF">L195_g035614</name>
</gene>
<dbReference type="Proteomes" id="UP000236291">
    <property type="component" value="Unassembled WGS sequence"/>
</dbReference>
<dbReference type="EMBL" id="ASHM01036328">
    <property type="protein sequence ID" value="PNX79628.1"/>
    <property type="molecule type" value="Genomic_DNA"/>
</dbReference>